<dbReference type="Gene3D" id="3.30.559.10">
    <property type="entry name" value="Chloramphenicol acetyltransferase-like domain"/>
    <property type="match status" value="2"/>
</dbReference>
<evidence type="ECO:0000313" key="2">
    <source>
        <dbReference type="Proteomes" id="UP000027002"/>
    </source>
</evidence>
<proteinExistence type="predicted"/>
<sequence length="475" mass="54037">MEIIPAPPTDQIKPVDNIRTCTFFIVRELLDQGRLKNALDDLIRHHWRKLGGRLVSRPRDKRLEYQVPDKFDDHHVLFNWSSATYGHSIDKVPAVVCSPPQDRGVLLLPPVEEVDSRFRPAEWPLHRRDEPPDAPLLYVHLSLFEDATIICISAPHALGDQMGLGNMMRAWLGLVDGKTPPPMVGYRGDLMPGADRPYADWPRHEVCRKGKQRILGMVEYFLVLIIVILDLAVNPREKRHVMFIPLPLIRSLRERYSKTLAEKHSDFTRISDGDVVTAIAFKLSRINKKTPWRHTLSQTVNLRGRIPLLQGDAPEAFIHNAICSSATQIQLDQSVPASEIAWANRKAIQEALRPEEIEVQMTVYREMVRVGQGTLICEPLQRFLHVTNWCAAWKDLDFSPAVDARRREKGEGKGKGEKPKVVVLGHAVEPGTPLRYLLIVFSRSEEGYYMQFSAAKPTMRTVAEFLAENPDLEGF</sequence>
<dbReference type="AlphaFoldDB" id="A0A8E5HTM2"/>
<keyword evidence="2" id="KW-1185">Reference proteome</keyword>
<dbReference type="GeneID" id="66066333"/>
<organism evidence="1 2">
    <name type="scientific">Ustilaginoidea virens</name>
    <name type="common">Rice false smut fungus</name>
    <name type="synonym">Villosiclava virens</name>
    <dbReference type="NCBI Taxonomy" id="1159556"/>
    <lineage>
        <taxon>Eukaryota</taxon>
        <taxon>Fungi</taxon>
        <taxon>Dikarya</taxon>
        <taxon>Ascomycota</taxon>
        <taxon>Pezizomycotina</taxon>
        <taxon>Sordariomycetes</taxon>
        <taxon>Hypocreomycetidae</taxon>
        <taxon>Hypocreales</taxon>
        <taxon>Clavicipitaceae</taxon>
        <taxon>Ustilaginoidea</taxon>
    </lineage>
</organism>
<evidence type="ECO:0000313" key="1">
    <source>
        <dbReference type="EMBL" id="QUC21313.1"/>
    </source>
</evidence>
<gene>
    <name evidence="1" type="ORF">UV8b_05556</name>
</gene>
<dbReference type="Proteomes" id="UP000027002">
    <property type="component" value="Chromosome 4"/>
</dbReference>
<dbReference type="KEGG" id="uvi:66066333"/>
<dbReference type="EMBL" id="CP072756">
    <property type="protein sequence ID" value="QUC21313.1"/>
    <property type="molecule type" value="Genomic_DNA"/>
</dbReference>
<dbReference type="InterPro" id="IPR023213">
    <property type="entry name" value="CAT-like_dom_sf"/>
</dbReference>
<protein>
    <submittedName>
        <fullName evidence="1">Uncharacterized protein</fullName>
    </submittedName>
</protein>
<dbReference type="OrthoDB" id="21502at2759"/>
<name>A0A8E5HTM2_USTVR</name>
<reference evidence="1" key="1">
    <citation type="submission" date="2020-03" db="EMBL/GenBank/DDBJ databases">
        <title>A mixture of massive structural variations and highly conserved coding sequences in Ustilaginoidea virens genome.</title>
        <authorList>
            <person name="Zhang K."/>
            <person name="Zhao Z."/>
            <person name="Zhang Z."/>
            <person name="Li Y."/>
            <person name="Hsiang T."/>
            <person name="Sun W."/>
        </authorList>
    </citation>
    <scope>NUCLEOTIDE SEQUENCE</scope>
    <source>
        <strain evidence="1">UV-8b</strain>
    </source>
</reference>
<dbReference type="RefSeq" id="XP_042998986.1">
    <property type="nucleotide sequence ID" value="XM_043143053.1"/>
</dbReference>
<accession>A0A8E5HTM2</accession>